<dbReference type="InterPro" id="IPR020846">
    <property type="entry name" value="MFS_dom"/>
</dbReference>
<feature type="transmembrane region" description="Helical" evidence="6">
    <location>
        <begin position="148"/>
        <end position="171"/>
    </location>
</feature>
<keyword evidence="5 6" id="KW-0472">Membrane</keyword>
<dbReference type="EMBL" id="CADEBD010000275">
    <property type="protein sequence ID" value="CAB3227015.1"/>
    <property type="molecule type" value="Genomic_DNA"/>
</dbReference>
<evidence type="ECO:0000256" key="6">
    <source>
        <dbReference type="SAM" id="Phobius"/>
    </source>
</evidence>
<dbReference type="InterPro" id="IPR011701">
    <property type="entry name" value="MFS"/>
</dbReference>
<feature type="transmembrane region" description="Helical" evidence="6">
    <location>
        <begin position="397"/>
        <end position="421"/>
    </location>
</feature>
<dbReference type="OrthoDB" id="445695at2759"/>
<dbReference type="PROSITE" id="PS50850">
    <property type="entry name" value="MFS"/>
    <property type="match status" value="1"/>
</dbReference>
<dbReference type="InterPro" id="IPR036259">
    <property type="entry name" value="MFS_trans_sf"/>
</dbReference>
<protein>
    <recommendedName>
        <fullName evidence="7">Major facilitator superfamily (MFS) profile domain-containing protein</fullName>
    </recommendedName>
</protein>
<dbReference type="Gene3D" id="1.20.1250.20">
    <property type="entry name" value="MFS general substrate transporter like domains"/>
    <property type="match status" value="1"/>
</dbReference>
<proteinExistence type="predicted"/>
<sequence length="510" mass="56248">MSSEKLPFEAAMNKAGFGLYGVMTTVVSGLTMIAYASIIYGGTFIVPTSACELGTTPSQQGILAAGPMAGLLLGSMVWSYYADKRGRRSMILIALILSAVFNTIGTISVNWIMLMICQFIAAFLASGLYSMSMTYLSESVPMSRRRSAILIVSSVLLLTQGILALMAMPIVPLRFSYYLSGLGIYWNSWRLLMLTFSVPQIITAICYYFMQESPKFVFTNGDEAKALEILEAIYRINKRNSNEELQVKCLLRDEVSVNDESTSGEKVSLFKMPLLKYTIIMLTLNIAQQISSFVIWLPKIADHFVRILQTGDKTDLTMCQVLHMESTHLDPNATPCALDVTALLIVLGNGGLQVAFNICMGFLIDFVGRRNMVMIIFVLCGGSGILVNLVPNIIAGAMLFIFMLMGVVIVGLCTTICVDLYPTNLRALAISVTMTAQSIAMIASIQILNVLLLNHCDAGFYFFSSFFALAAIVTSFLPNDRNPVSMHSKMSDLQENHLIERPRRRTSIFE</sequence>
<evidence type="ECO:0000313" key="8">
    <source>
        <dbReference type="EMBL" id="CAB3227015.1"/>
    </source>
</evidence>
<feature type="transmembrane region" description="Helical" evidence="6">
    <location>
        <begin position="274"/>
        <end position="297"/>
    </location>
</feature>
<organism evidence="8 9">
    <name type="scientific">Arctia plantaginis</name>
    <name type="common">Wood tiger moth</name>
    <name type="synonym">Phalaena plantaginis</name>
    <dbReference type="NCBI Taxonomy" id="874455"/>
    <lineage>
        <taxon>Eukaryota</taxon>
        <taxon>Metazoa</taxon>
        <taxon>Ecdysozoa</taxon>
        <taxon>Arthropoda</taxon>
        <taxon>Hexapoda</taxon>
        <taxon>Insecta</taxon>
        <taxon>Pterygota</taxon>
        <taxon>Neoptera</taxon>
        <taxon>Endopterygota</taxon>
        <taxon>Lepidoptera</taxon>
        <taxon>Glossata</taxon>
        <taxon>Ditrysia</taxon>
        <taxon>Noctuoidea</taxon>
        <taxon>Erebidae</taxon>
        <taxon>Arctiinae</taxon>
        <taxon>Arctia</taxon>
    </lineage>
</organism>
<dbReference type="PANTHER" id="PTHR23511">
    <property type="entry name" value="SYNAPTIC VESICLE GLYCOPROTEIN 2"/>
    <property type="match status" value="1"/>
</dbReference>
<feature type="transmembrane region" description="Helical" evidence="6">
    <location>
        <begin position="62"/>
        <end position="82"/>
    </location>
</feature>
<keyword evidence="2" id="KW-0813">Transport</keyword>
<dbReference type="GO" id="GO:0022857">
    <property type="term" value="F:transmembrane transporter activity"/>
    <property type="evidence" value="ECO:0007669"/>
    <property type="project" value="InterPro"/>
</dbReference>
<feature type="transmembrane region" description="Helical" evidence="6">
    <location>
        <begin position="89"/>
        <end position="105"/>
    </location>
</feature>
<evidence type="ECO:0000256" key="3">
    <source>
        <dbReference type="ARBA" id="ARBA00022692"/>
    </source>
</evidence>
<keyword evidence="3 6" id="KW-0812">Transmembrane</keyword>
<dbReference type="Pfam" id="PF07690">
    <property type="entry name" value="MFS_1"/>
    <property type="match status" value="2"/>
</dbReference>
<name>A0A8S0Z3L8_ARCPL</name>
<dbReference type="Proteomes" id="UP000494256">
    <property type="component" value="Unassembled WGS sequence"/>
</dbReference>
<keyword evidence="4 6" id="KW-1133">Transmembrane helix</keyword>
<evidence type="ECO:0000256" key="4">
    <source>
        <dbReference type="ARBA" id="ARBA00022989"/>
    </source>
</evidence>
<feature type="transmembrane region" description="Helical" evidence="6">
    <location>
        <begin position="428"/>
        <end position="452"/>
    </location>
</feature>
<reference evidence="8 9" key="1">
    <citation type="submission" date="2020-04" db="EMBL/GenBank/DDBJ databases">
        <authorList>
            <person name="Wallbank WR R."/>
            <person name="Pardo Diaz C."/>
            <person name="Kozak K."/>
            <person name="Martin S."/>
            <person name="Jiggins C."/>
            <person name="Moest M."/>
            <person name="Warren A I."/>
            <person name="Byers J.R.P. K."/>
            <person name="Montejo-Kovacevich G."/>
            <person name="Yen C E."/>
        </authorList>
    </citation>
    <scope>NUCLEOTIDE SEQUENCE [LARGE SCALE GENOMIC DNA]</scope>
</reference>
<evidence type="ECO:0000256" key="2">
    <source>
        <dbReference type="ARBA" id="ARBA00022448"/>
    </source>
</evidence>
<evidence type="ECO:0000256" key="5">
    <source>
        <dbReference type="ARBA" id="ARBA00023136"/>
    </source>
</evidence>
<comment type="subcellular location">
    <subcellularLocation>
        <location evidence="1">Membrane</location>
        <topology evidence="1">Multi-pass membrane protein</topology>
    </subcellularLocation>
</comment>
<feature type="transmembrane region" description="Helical" evidence="6">
    <location>
        <begin position="20"/>
        <end position="42"/>
    </location>
</feature>
<dbReference type="SUPFAM" id="SSF103473">
    <property type="entry name" value="MFS general substrate transporter"/>
    <property type="match status" value="1"/>
</dbReference>
<comment type="caution">
    <text evidence="8">The sequence shown here is derived from an EMBL/GenBank/DDBJ whole genome shotgun (WGS) entry which is preliminary data.</text>
</comment>
<feature type="transmembrane region" description="Helical" evidence="6">
    <location>
        <begin position="111"/>
        <end position="136"/>
    </location>
</feature>
<feature type="domain" description="Major facilitator superfamily (MFS) profile" evidence="7">
    <location>
        <begin position="22"/>
        <end position="482"/>
    </location>
</feature>
<dbReference type="PANTHER" id="PTHR23511:SF35">
    <property type="entry name" value="MAJOR FACILITATOR SUPERFAMILY (MFS) PROFILE DOMAIN-CONTAINING PROTEIN"/>
    <property type="match status" value="1"/>
</dbReference>
<evidence type="ECO:0000256" key="1">
    <source>
        <dbReference type="ARBA" id="ARBA00004141"/>
    </source>
</evidence>
<dbReference type="GO" id="GO:0016020">
    <property type="term" value="C:membrane"/>
    <property type="evidence" value="ECO:0007669"/>
    <property type="project" value="UniProtKB-SubCell"/>
</dbReference>
<evidence type="ECO:0000259" key="7">
    <source>
        <dbReference type="PROSITE" id="PS50850"/>
    </source>
</evidence>
<gene>
    <name evidence="8" type="ORF">APLA_LOCUS2801</name>
</gene>
<feature type="transmembrane region" description="Helical" evidence="6">
    <location>
        <begin position="371"/>
        <end position="391"/>
    </location>
</feature>
<evidence type="ECO:0000313" key="9">
    <source>
        <dbReference type="Proteomes" id="UP000494256"/>
    </source>
</evidence>
<accession>A0A8S0Z3L8</accession>
<feature type="transmembrane region" description="Helical" evidence="6">
    <location>
        <begin position="340"/>
        <end position="364"/>
    </location>
</feature>
<feature type="transmembrane region" description="Helical" evidence="6">
    <location>
        <begin position="191"/>
        <end position="210"/>
    </location>
</feature>
<feature type="transmembrane region" description="Helical" evidence="6">
    <location>
        <begin position="458"/>
        <end position="477"/>
    </location>
</feature>
<dbReference type="AlphaFoldDB" id="A0A8S0Z3L8"/>